<feature type="compositionally biased region" description="Polar residues" evidence="1">
    <location>
        <begin position="19"/>
        <end position="29"/>
    </location>
</feature>
<feature type="compositionally biased region" description="Polar residues" evidence="1">
    <location>
        <begin position="227"/>
        <end position="238"/>
    </location>
</feature>
<dbReference type="EMBL" id="KZ819602">
    <property type="protein sequence ID" value="PWN38422.1"/>
    <property type="molecule type" value="Genomic_DNA"/>
</dbReference>
<organism evidence="2 3">
    <name type="scientific">Meira miltonrushii</name>
    <dbReference type="NCBI Taxonomy" id="1280837"/>
    <lineage>
        <taxon>Eukaryota</taxon>
        <taxon>Fungi</taxon>
        <taxon>Dikarya</taxon>
        <taxon>Basidiomycota</taxon>
        <taxon>Ustilaginomycotina</taxon>
        <taxon>Exobasidiomycetes</taxon>
        <taxon>Exobasidiales</taxon>
        <taxon>Brachybasidiaceae</taxon>
        <taxon>Meira</taxon>
    </lineage>
</organism>
<dbReference type="OrthoDB" id="3362327at2759"/>
<evidence type="ECO:0000313" key="2">
    <source>
        <dbReference type="EMBL" id="PWN38422.1"/>
    </source>
</evidence>
<feature type="compositionally biased region" description="Basic and acidic residues" evidence="1">
    <location>
        <begin position="243"/>
        <end position="254"/>
    </location>
</feature>
<feature type="compositionally biased region" description="Basic and acidic residues" evidence="1">
    <location>
        <begin position="602"/>
        <end position="620"/>
    </location>
</feature>
<evidence type="ECO:0000313" key="3">
    <source>
        <dbReference type="Proteomes" id="UP000245771"/>
    </source>
</evidence>
<dbReference type="GeneID" id="37020265"/>
<evidence type="ECO:0000256" key="1">
    <source>
        <dbReference type="SAM" id="MobiDB-lite"/>
    </source>
</evidence>
<dbReference type="AlphaFoldDB" id="A0A316VLE8"/>
<feature type="compositionally biased region" description="Polar residues" evidence="1">
    <location>
        <begin position="289"/>
        <end position="299"/>
    </location>
</feature>
<feature type="compositionally biased region" description="Polar residues" evidence="1">
    <location>
        <begin position="370"/>
        <end position="384"/>
    </location>
</feature>
<feature type="compositionally biased region" description="Basic residues" evidence="1">
    <location>
        <begin position="1"/>
        <end position="10"/>
    </location>
</feature>
<feature type="compositionally biased region" description="Polar residues" evidence="1">
    <location>
        <begin position="97"/>
        <end position="111"/>
    </location>
</feature>
<protein>
    <submittedName>
        <fullName evidence="2">Uncharacterized protein</fullName>
    </submittedName>
</protein>
<reference evidence="2 3" key="1">
    <citation type="journal article" date="2018" name="Mol. Biol. Evol.">
        <title>Broad Genomic Sampling Reveals a Smut Pathogenic Ancestry of the Fungal Clade Ustilaginomycotina.</title>
        <authorList>
            <person name="Kijpornyongpan T."/>
            <person name="Mondo S.J."/>
            <person name="Barry K."/>
            <person name="Sandor L."/>
            <person name="Lee J."/>
            <person name="Lipzen A."/>
            <person name="Pangilinan J."/>
            <person name="LaButti K."/>
            <person name="Hainaut M."/>
            <person name="Henrissat B."/>
            <person name="Grigoriev I.V."/>
            <person name="Spatafora J.W."/>
            <person name="Aime M.C."/>
        </authorList>
    </citation>
    <scope>NUCLEOTIDE SEQUENCE [LARGE SCALE GENOMIC DNA]</scope>
    <source>
        <strain evidence="2 3">MCA 3882</strain>
    </source>
</reference>
<proteinExistence type="predicted"/>
<keyword evidence="3" id="KW-1185">Reference proteome</keyword>
<feature type="compositionally biased region" description="Low complexity" evidence="1">
    <location>
        <begin position="198"/>
        <end position="211"/>
    </location>
</feature>
<sequence>MAATTMRRKGSSSGGDHSMGTQAGNQTTSHGKRASVGGGGTHRQRFVDPSLMMSTKGSDEGRPLGGAHAKNKSSDRLHRIGGGNSSTNLSHSKRSKSYSQIMNATGQSSNKSKLKRGKSEGQPNAQQENEDDEGWTSADQTTDTDTSGNPKSQDDSEEEPDEGLVFGNKNAKGKAKATAKTHEGFQIGNDANQASSEQITTPPVTQPDQTPLAKPVTITDDEPIPLTTPQSVSHQKVQITAEKAPDAQHTRQSSDETLAVTPREEASRAVSSSPEEQKTIERRPALLSRHTSSASTHTLTGFRDDVRGVTSSPISTRSAKKRMSLLPRESSIYAQPQLSTEYAFAGGRHGSEGVPGSSKSSRNVGHRSSDSNLGTGITVSPSDSSRLHDRISESTPHYRFGTTDSMERRRKSSVSSSRSSFINLPGVAPTLGTVSHDSIKAESTGAQTSRALEAMQRASIGAANSVSSQSAFSLPHDRDQARRSLSFEGGKGAISSPSSTGPSEAARLANKLRMTRGKSGDDVSTGASMPSTASQMLANSGTKYFMGIKGDGPTAKSLARYNKPTVSVFVNRQDDFKSAEETVERGSLFDENFTRASVGHAKIPEHEEEEGHGISSRDDSGTVTPSDGTTVRYVMDYGLSGPAIQKSQTIQALLATCIDNDEFESSFAPALANAAGLGDSGSHGRGISAGTYAGQGEGAGLGAGGIYINGPNATPLHFIHGLTNTNDSPFPLDESEMNGGGGDHGMLDSNGQDGEYVDAKNLRAVALTWAALNATKNHIVTRRYVDPMRESIQRVALAGGMNINPDSQSTNKNDLIGLNHHASGSHGDSYYASGRSGNSGAMTPGGTLKWGWRHLFQEHN</sequence>
<feature type="region of interest" description="Disordered" evidence="1">
    <location>
        <begin position="345"/>
        <end position="423"/>
    </location>
</feature>
<accession>A0A316VLE8</accession>
<name>A0A316VLE8_9BASI</name>
<feature type="region of interest" description="Disordered" evidence="1">
    <location>
        <begin position="1"/>
        <end position="331"/>
    </location>
</feature>
<dbReference type="Proteomes" id="UP000245771">
    <property type="component" value="Unassembled WGS sequence"/>
</dbReference>
<feature type="compositionally biased region" description="Basic and acidic residues" evidence="1">
    <location>
        <begin position="275"/>
        <end position="284"/>
    </location>
</feature>
<dbReference type="InParanoid" id="A0A316VLE8"/>
<feature type="region of interest" description="Disordered" evidence="1">
    <location>
        <begin position="602"/>
        <end position="627"/>
    </location>
</feature>
<gene>
    <name evidence="2" type="ORF">FA14DRAFT_159998</name>
</gene>
<dbReference type="RefSeq" id="XP_025358724.1">
    <property type="nucleotide sequence ID" value="XM_025498484.1"/>
</dbReference>